<reference evidence="1" key="1">
    <citation type="submission" date="2023-07" db="EMBL/GenBank/DDBJ databases">
        <title>Sorghum-associated microbial communities from plants grown in Nebraska, USA.</title>
        <authorList>
            <person name="Schachtman D."/>
        </authorList>
    </citation>
    <scope>NUCLEOTIDE SEQUENCE</scope>
    <source>
        <strain evidence="1">DS1280</strain>
    </source>
</reference>
<comment type="caution">
    <text evidence="1">The sequence shown here is derived from an EMBL/GenBank/DDBJ whole genome shotgun (WGS) entry which is preliminary data.</text>
</comment>
<organism evidence="1 2">
    <name type="scientific">Chryseobacterium bernardetii</name>
    <dbReference type="NCBI Taxonomy" id="1241978"/>
    <lineage>
        <taxon>Bacteria</taxon>
        <taxon>Pseudomonadati</taxon>
        <taxon>Bacteroidota</taxon>
        <taxon>Flavobacteriia</taxon>
        <taxon>Flavobacteriales</taxon>
        <taxon>Weeksellaceae</taxon>
        <taxon>Chryseobacterium group</taxon>
        <taxon>Chryseobacterium</taxon>
    </lineage>
</organism>
<accession>A0ACC6IUV5</accession>
<evidence type="ECO:0000313" key="1">
    <source>
        <dbReference type="EMBL" id="MDR6441369.1"/>
    </source>
</evidence>
<name>A0ACC6IUV5_9FLAO</name>
<sequence length="250" mass="28854">MITAVIVDDEPINVCNLQYLLTCHCPSVNIEGTAGCVDEAYSVIKAVRPDVVFLDIEMPKKNGFELLKYFKHLQFDVIFVTAYDFYGIQAIKFSALDYLLKPINIDELKATVEKIEFSLAKKLENIRLRHLMELLEDKLPLENKKIALPTQKETLLVPVQNILRCESSNNYTIFYLINGLVHVISKPIYEYEEMFRSFGFIRCHQSHLVNKRHVISILNQDSGYLVLAFTDQKIPISRQRKILVKEALKS</sequence>
<dbReference type="Proteomes" id="UP001184376">
    <property type="component" value="Unassembled WGS sequence"/>
</dbReference>
<gene>
    <name evidence="1" type="ORF">J2795_002069</name>
</gene>
<evidence type="ECO:0000313" key="2">
    <source>
        <dbReference type="Proteomes" id="UP001184376"/>
    </source>
</evidence>
<dbReference type="EMBL" id="JAVDRG010000002">
    <property type="protein sequence ID" value="MDR6441369.1"/>
    <property type="molecule type" value="Genomic_DNA"/>
</dbReference>
<proteinExistence type="predicted"/>
<protein>
    <submittedName>
        <fullName evidence="1">Two-component system LytT family response regulator</fullName>
    </submittedName>
</protein>
<keyword evidence="2" id="KW-1185">Reference proteome</keyword>